<protein>
    <submittedName>
        <fullName evidence="1">1504_t:CDS:1</fullName>
    </submittedName>
</protein>
<organism evidence="1 2">
    <name type="scientific">Scutellospora calospora</name>
    <dbReference type="NCBI Taxonomy" id="85575"/>
    <lineage>
        <taxon>Eukaryota</taxon>
        <taxon>Fungi</taxon>
        <taxon>Fungi incertae sedis</taxon>
        <taxon>Mucoromycota</taxon>
        <taxon>Glomeromycotina</taxon>
        <taxon>Glomeromycetes</taxon>
        <taxon>Diversisporales</taxon>
        <taxon>Gigasporaceae</taxon>
        <taxon>Scutellospora</taxon>
    </lineage>
</organism>
<feature type="non-terminal residue" evidence="1">
    <location>
        <position position="1"/>
    </location>
</feature>
<proteinExistence type="predicted"/>
<dbReference type="EMBL" id="CAJVPM010026628">
    <property type="protein sequence ID" value="CAG8662784.1"/>
    <property type="molecule type" value="Genomic_DNA"/>
</dbReference>
<feature type="non-terminal residue" evidence="1">
    <location>
        <position position="291"/>
    </location>
</feature>
<evidence type="ECO:0000313" key="1">
    <source>
        <dbReference type="EMBL" id="CAG8662784.1"/>
    </source>
</evidence>
<dbReference type="Proteomes" id="UP000789860">
    <property type="component" value="Unassembled WGS sequence"/>
</dbReference>
<keyword evidence="2" id="KW-1185">Reference proteome</keyword>
<name>A0ACA9NLI7_9GLOM</name>
<reference evidence="1" key="1">
    <citation type="submission" date="2021-06" db="EMBL/GenBank/DDBJ databases">
        <authorList>
            <person name="Kallberg Y."/>
            <person name="Tangrot J."/>
            <person name="Rosling A."/>
        </authorList>
    </citation>
    <scope>NUCLEOTIDE SEQUENCE</scope>
    <source>
        <strain evidence="1">AU212A</strain>
    </source>
</reference>
<comment type="caution">
    <text evidence="1">The sequence shown here is derived from an EMBL/GenBank/DDBJ whole genome shotgun (WGS) entry which is preliminary data.</text>
</comment>
<sequence>GFESISKPNVEGRYMSPEVKCSLYDQLMFSWVNPLINKGFRSTLDHKDIFELPSFAQAKNILKIFNSFKKPSFIKSLFFTFRKELLIQFIYSILWSLTFSIIPPYFLRKLLLYVQNYPKGSHETAYLYSLGFFLGSVVPSLFFQQALHIGRHLSVKCHAIIIGHVYLKSLSRKDTSGVGTKNKAGKITNLMAVDAQKVSEFVAYLFYNHYFSIIVICLAWYIGSGRLQTIQKRLMSATDKRMNVINELLRAIRVIKCFALEDHFRAKVLSARDYELKEVKSRLIEWVYLSS</sequence>
<evidence type="ECO:0000313" key="2">
    <source>
        <dbReference type="Proteomes" id="UP000789860"/>
    </source>
</evidence>
<accession>A0ACA9NLI7</accession>
<gene>
    <name evidence="1" type="ORF">SCALOS_LOCUS9091</name>
</gene>